<protein>
    <submittedName>
        <fullName evidence="1">Uncharacterized protein</fullName>
    </submittedName>
</protein>
<keyword evidence="2" id="KW-1185">Reference proteome</keyword>
<gene>
    <name evidence="1" type="ORF">scyTo_0011180</name>
</gene>
<evidence type="ECO:0000313" key="2">
    <source>
        <dbReference type="Proteomes" id="UP000288216"/>
    </source>
</evidence>
<sequence>MGQTSLGAPTVPLWAAVQQKNRREREGARELQRRASPFRDSFTVEKRSQVRFRLG</sequence>
<dbReference type="Proteomes" id="UP000288216">
    <property type="component" value="Unassembled WGS sequence"/>
</dbReference>
<comment type="caution">
    <text evidence="1">The sequence shown here is derived from an EMBL/GenBank/DDBJ whole genome shotgun (WGS) entry which is preliminary data.</text>
</comment>
<dbReference type="EMBL" id="BFAA01004997">
    <property type="protein sequence ID" value="GCB60702.1"/>
    <property type="molecule type" value="Genomic_DNA"/>
</dbReference>
<dbReference type="AlphaFoldDB" id="A0A401NIJ7"/>
<feature type="non-terminal residue" evidence="1">
    <location>
        <position position="55"/>
    </location>
</feature>
<reference evidence="1 2" key="1">
    <citation type="journal article" date="2018" name="Nat. Ecol. Evol.">
        <title>Shark genomes provide insights into elasmobranch evolution and the origin of vertebrates.</title>
        <authorList>
            <person name="Hara Y"/>
            <person name="Yamaguchi K"/>
            <person name="Onimaru K"/>
            <person name="Kadota M"/>
            <person name="Koyanagi M"/>
            <person name="Keeley SD"/>
            <person name="Tatsumi K"/>
            <person name="Tanaka K"/>
            <person name="Motone F"/>
            <person name="Kageyama Y"/>
            <person name="Nozu R"/>
            <person name="Adachi N"/>
            <person name="Nishimura O"/>
            <person name="Nakagawa R"/>
            <person name="Tanegashima C"/>
            <person name="Kiyatake I"/>
            <person name="Matsumoto R"/>
            <person name="Murakumo K"/>
            <person name="Nishida K"/>
            <person name="Terakita A"/>
            <person name="Kuratani S"/>
            <person name="Sato K"/>
            <person name="Hyodo S Kuraku.S."/>
        </authorList>
    </citation>
    <scope>NUCLEOTIDE SEQUENCE [LARGE SCALE GENOMIC DNA]</scope>
</reference>
<accession>A0A401NIJ7</accession>
<name>A0A401NIJ7_SCYTO</name>
<evidence type="ECO:0000313" key="1">
    <source>
        <dbReference type="EMBL" id="GCB60702.1"/>
    </source>
</evidence>
<proteinExistence type="predicted"/>
<organism evidence="1 2">
    <name type="scientific">Scyliorhinus torazame</name>
    <name type="common">Cloudy catshark</name>
    <name type="synonym">Catulus torazame</name>
    <dbReference type="NCBI Taxonomy" id="75743"/>
    <lineage>
        <taxon>Eukaryota</taxon>
        <taxon>Metazoa</taxon>
        <taxon>Chordata</taxon>
        <taxon>Craniata</taxon>
        <taxon>Vertebrata</taxon>
        <taxon>Chondrichthyes</taxon>
        <taxon>Elasmobranchii</taxon>
        <taxon>Galeomorphii</taxon>
        <taxon>Galeoidea</taxon>
        <taxon>Carcharhiniformes</taxon>
        <taxon>Scyliorhinidae</taxon>
        <taxon>Scyliorhinus</taxon>
    </lineage>
</organism>